<sequence length="757" mass="86223">MNEEYGGSGSALPKVQRYNHARRSNEQILINIFGSIKHNRGDIYLRSMFILKGYMHTLRIPLRNSKIRSENLSRFLLQIYRGFLLRFLMRIFICSFLLEQDGNQGKHRVTKRGPALSYPMFTLVTSEDIAESVSHTPIQRCQRESQRPKKGFDGRRESDVLLATDYEGWPHVSSIVRWIRRNLFIRRLERTDKLEIDGSSENRTKQDTFSRFPSQSNVYGLSVLPCAGGGHELLAATLKGKVTSFKYQELRDKVRAGARELQFTYIPVDAEIVSIDSFSKSPPKRGLVVGITFIKDSGDKASPFLNIYCDYEPGSEYNLDSIAQSCLNLELKFTPFQLCHAEVQDGDQQETVFLLGGNDQYIHLYKENEGLHQFEEQPVEHLFPELRDLPSNVTWLSVHNIPDTQRRITAYGCQSGYFCVSHVDQGKREILQSWALQQDGPLSKVLIFSMPNTLVGDACAWSEVETCQTFLEQYNVLVTSTIELSAVYWNILQNGLREQLLLPSSDQFDSVLCAVTADVDFDGDPEILLGTYGQELLCYKYLEGHFQLMWQRSFPSPLLCIAHVDLTWDGLCELAIVCLKGLHILQQSLARTSECLIQRLRHQVENAVMPDPSHVQKEVEAKPPPGPYTLLYSPSQPHATVLIKKPHCPRLSNGWQKFTGKVWCDPVLSTALYGERKNWPKCWDRRNHLQECKIHIGSSKDTNYLADQHIKKKGKKIIRIRSLTARTTTEFIVPLTTASLPSPEGAKQPQTITLPPP</sequence>
<keyword evidence="3" id="KW-1185">Reference proteome</keyword>
<proteinExistence type="predicted"/>
<dbReference type="SUPFAM" id="SSF69318">
    <property type="entry name" value="Integrin alpha N-terminal domain"/>
    <property type="match status" value="1"/>
</dbReference>
<evidence type="ECO:0000256" key="1">
    <source>
        <dbReference type="SAM" id="MobiDB-lite"/>
    </source>
</evidence>
<protein>
    <submittedName>
        <fullName evidence="2">Uncharacterized protein</fullName>
    </submittedName>
</protein>
<organism evidence="2 3">
    <name type="scientific">Ranitomeya imitator</name>
    <name type="common">mimic poison frog</name>
    <dbReference type="NCBI Taxonomy" id="111125"/>
    <lineage>
        <taxon>Eukaryota</taxon>
        <taxon>Metazoa</taxon>
        <taxon>Chordata</taxon>
        <taxon>Craniata</taxon>
        <taxon>Vertebrata</taxon>
        <taxon>Euteleostomi</taxon>
        <taxon>Amphibia</taxon>
        <taxon>Batrachia</taxon>
        <taxon>Anura</taxon>
        <taxon>Neobatrachia</taxon>
        <taxon>Hyloidea</taxon>
        <taxon>Dendrobatidae</taxon>
        <taxon>Dendrobatinae</taxon>
        <taxon>Ranitomeya</taxon>
    </lineage>
</organism>
<feature type="compositionally biased region" description="Polar residues" evidence="1">
    <location>
        <begin position="748"/>
        <end position="757"/>
    </location>
</feature>
<gene>
    <name evidence="2" type="ORF">RIMI_LOCUS6825639</name>
</gene>
<evidence type="ECO:0000313" key="2">
    <source>
        <dbReference type="EMBL" id="CAJ0936614.1"/>
    </source>
</evidence>
<dbReference type="PANTHER" id="PTHR15435">
    <property type="entry name" value="KICSTOR COMPLEX PROTEIN KAPTIN"/>
    <property type="match status" value="1"/>
</dbReference>
<feature type="region of interest" description="Disordered" evidence="1">
    <location>
        <begin position="738"/>
        <end position="757"/>
    </location>
</feature>
<accession>A0ABN9L9F7</accession>
<dbReference type="PANTHER" id="PTHR15435:SF2">
    <property type="entry name" value="KICSTOR COMPLEX PROTEIN KAPTIN"/>
    <property type="match status" value="1"/>
</dbReference>
<reference evidence="2" key="1">
    <citation type="submission" date="2023-07" db="EMBL/GenBank/DDBJ databases">
        <authorList>
            <person name="Stuckert A."/>
        </authorList>
    </citation>
    <scope>NUCLEOTIDE SEQUENCE</scope>
</reference>
<dbReference type="Proteomes" id="UP001176940">
    <property type="component" value="Unassembled WGS sequence"/>
</dbReference>
<dbReference type="InterPro" id="IPR028994">
    <property type="entry name" value="Integrin_alpha_N"/>
</dbReference>
<comment type="caution">
    <text evidence="2">The sequence shown here is derived from an EMBL/GenBank/DDBJ whole genome shotgun (WGS) entry which is preliminary data.</text>
</comment>
<dbReference type="InterPro" id="IPR029982">
    <property type="entry name" value="Kptn"/>
</dbReference>
<name>A0ABN9L9F7_9NEOB</name>
<evidence type="ECO:0000313" key="3">
    <source>
        <dbReference type="Proteomes" id="UP001176940"/>
    </source>
</evidence>
<dbReference type="EMBL" id="CAUEEQ010012547">
    <property type="protein sequence ID" value="CAJ0936614.1"/>
    <property type="molecule type" value="Genomic_DNA"/>
</dbReference>